<dbReference type="AlphaFoldDB" id="A0A0C9X4K2"/>
<name>A0A0C9X4K2_9AGAR</name>
<evidence type="ECO:0000313" key="3">
    <source>
        <dbReference type="Proteomes" id="UP000054477"/>
    </source>
</evidence>
<keyword evidence="3" id="KW-1185">Reference proteome</keyword>
<dbReference type="Proteomes" id="UP000054477">
    <property type="component" value="Unassembled WGS sequence"/>
</dbReference>
<organism evidence="2 3">
    <name type="scientific">Laccaria amethystina LaAM-08-1</name>
    <dbReference type="NCBI Taxonomy" id="1095629"/>
    <lineage>
        <taxon>Eukaryota</taxon>
        <taxon>Fungi</taxon>
        <taxon>Dikarya</taxon>
        <taxon>Basidiomycota</taxon>
        <taxon>Agaricomycotina</taxon>
        <taxon>Agaricomycetes</taxon>
        <taxon>Agaricomycetidae</taxon>
        <taxon>Agaricales</taxon>
        <taxon>Agaricineae</taxon>
        <taxon>Hydnangiaceae</taxon>
        <taxon>Laccaria</taxon>
    </lineage>
</organism>
<reference evidence="2 3" key="1">
    <citation type="submission" date="2014-04" db="EMBL/GenBank/DDBJ databases">
        <authorList>
            <consortium name="DOE Joint Genome Institute"/>
            <person name="Kuo A."/>
            <person name="Kohler A."/>
            <person name="Nagy L.G."/>
            <person name="Floudas D."/>
            <person name="Copeland A."/>
            <person name="Barry K.W."/>
            <person name="Cichocki N."/>
            <person name="Veneault-Fourrey C."/>
            <person name="LaButti K."/>
            <person name="Lindquist E.A."/>
            <person name="Lipzen A."/>
            <person name="Lundell T."/>
            <person name="Morin E."/>
            <person name="Murat C."/>
            <person name="Sun H."/>
            <person name="Tunlid A."/>
            <person name="Henrissat B."/>
            <person name="Grigoriev I.V."/>
            <person name="Hibbett D.S."/>
            <person name="Martin F."/>
            <person name="Nordberg H.P."/>
            <person name="Cantor M.N."/>
            <person name="Hua S.X."/>
        </authorList>
    </citation>
    <scope>NUCLEOTIDE SEQUENCE [LARGE SCALE GENOMIC DNA]</scope>
    <source>
        <strain evidence="2 3">LaAM-08-1</strain>
    </source>
</reference>
<dbReference type="EMBL" id="KN838902">
    <property type="protein sequence ID" value="KIJ92541.1"/>
    <property type="molecule type" value="Genomic_DNA"/>
</dbReference>
<accession>A0A0C9X4K2</accession>
<reference evidence="3" key="2">
    <citation type="submission" date="2015-01" db="EMBL/GenBank/DDBJ databases">
        <title>Evolutionary Origins and Diversification of the Mycorrhizal Mutualists.</title>
        <authorList>
            <consortium name="DOE Joint Genome Institute"/>
            <consortium name="Mycorrhizal Genomics Consortium"/>
            <person name="Kohler A."/>
            <person name="Kuo A."/>
            <person name="Nagy L.G."/>
            <person name="Floudas D."/>
            <person name="Copeland A."/>
            <person name="Barry K.W."/>
            <person name="Cichocki N."/>
            <person name="Veneault-Fourrey C."/>
            <person name="LaButti K."/>
            <person name="Lindquist E.A."/>
            <person name="Lipzen A."/>
            <person name="Lundell T."/>
            <person name="Morin E."/>
            <person name="Murat C."/>
            <person name="Riley R."/>
            <person name="Ohm R."/>
            <person name="Sun H."/>
            <person name="Tunlid A."/>
            <person name="Henrissat B."/>
            <person name="Grigoriev I.V."/>
            <person name="Hibbett D.S."/>
            <person name="Martin F."/>
        </authorList>
    </citation>
    <scope>NUCLEOTIDE SEQUENCE [LARGE SCALE GENOMIC DNA]</scope>
    <source>
        <strain evidence="3">LaAM-08-1</strain>
    </source>
</reference>
<evidence type="ECO:0000256" key="1">
    <source>
        <dbReference type="SAM" id="MobiDB-lite"/>
    </source>
</evidence>
<protein>
    <submittedName>
        <fullName evidence="2">Uncharacterized protein</fullName>
    </submittedName>
</protein>
<proteinExistence type="predicted"/>
<feature type="compositionally biased region" description="Polar residues" evidence="1">
    <location>
        <begin position="1"/>
        <end position="28"/>
    </location>
</feature>
<evidence type="ECO:0000313" key="2">
    <source>
        <dbReference type="EMBL" id="KIJ92541.1"/>
    </source>
</evidence>
<gene>
    <name evidence="2" type="ORF">K443DRAFT_685183</name>
</gene>
<dbReference type="HOGENOM" id="CLU_2961163_0_0_1"/>
<feature type="region of interest" description="Disordered" evidence="1">
    <location>
        <begin position="1"/>
        <end position="30"/>
    </location>
</feature>
<sequence length="59" mass="6535">MATSPSSYSLDHSEASSRFPTTQGTTDVQARRRYLYPTTLISLIDVSVLVSRQPSCIEN</sequence>